<gene>
    <name evidence="4" type="ORF">OHU17_33320</name>
</gene>
<comment type="similarity">
    <text evidence="1">Belongs to the CdaR family.</text>
</comment>
<protein>
    <submittedName>
        <fullName evidence="4">Helix-turn-helix domain-containing protein</fullName>
    </submittedName>
</protein>
<dbReference type="InterPro" id="IPR051448">
    <property type="entry name" value="CdaR-like_regulators"/>
</dbReference>
<feature type="domain" description="PucR C-terminal helix-turn-helix" evidence="2">
    <location>
        <begin position="346"/>
        <end position="403"/>
    </location>
</feature>
<dbReference type="InterPro" id="IPR041522">
    <property type="entry name" value="CdaR_GGDEF"/>
</dbReference>
<dbReference type="InterPro" id="IPR009057">
    <property type="entry name" value="Homeodomain-like_sf"/>
</dbReference>
<feature type="domain" description="CdaR GGDEF-like" evidence="3">
    <location>
        <begin position="190"/>
        <end position="294"/>
    </location>
</feature>
<dbReference type="PANTHER" id="PTHR33744">
    <property type="entry name" value="CARBOHYDRATE DIACID REGULATOR"/>
    <property type="match status" value="1"/>
</dbReference>
<organism evidence="4 5">
    <name type="scientific">Streptomyces goshikiensis</name>
    <dbReference type="NCBI Taxonomy" id="1942"/>
    <lineage>
        <taxon>Bacteria</taxon>
        <taxon>Bacillati</taxon>
        <taxon>Actinomycetota</taxon>
        <taxon>Actinomycetes</taxon>
        <taxon>Kitasatosporales</taxon>
        <taxon>Streptomycetaceae</taxon>
        <taxon>Streptomyces</taxon>
    </lineage>
</organism>
<dbReference type="InterPro" id="IPR042070">
    <property type="entry name" value="PucR_C-HTH_sf"/>
</dbReference>
<dbReference type="InterPro" id="IPR025736">
    <property type="entry name" value="PucR_C-HTH_dom"/>
</dbReference>
<dbReference type="PANTHER" id="PTHR33744:SF17">
    <property type="entry name" value="CONSERVED PROTEIN"/>
    <property type="match status" value="1"/>
</dbReference>
<dbReference type="Pfam" id="PF17853">
    <property type="entry name" value="GGDEF_2"/>
    <property type="match status" value="1"/>
</dbReference>
<evidence type="ECO:0000313" key="4">
    <source>
        <dbReference type="EMBL" id="WUO50332.1"/>
    </source>
</evidence>
<name>A0ABZ1RU20_9ACTN</name>
<dbReference type="Proteomes" id="UP001432075">
    <property type="component" value="Chromosome"/>
</dbReference>
<sequence>MTGSIQRARGASDALQALVDALAAELERSVVLDDDLVRMICTSRHYGDEDPVRIRTLLQGLADAEVIRHVLAQGVMRWPRPGFLAGRDDLGLLPRYCVPLRERGHLLGVLMVVAPDGRLTDTETAAIERATRGVAAQMYAEQVSAEEACGGQGRLLEGLLGSDGVERSTARGLLLDQGLLPDRAHCVVSTVLVAAPSMPPGQVTAALRGALEAHAHTRTARGLLTVGADRAVLLQTFEREPRPEELAVQSRCVLGALATFLGERVNAVVGIGGRRAGLAAAWVSAEQSRVAARAARRLPHLERVGDWDALGEFAVLMQLPEHALTESLVPGPLRRLLDDPATQRLEETLLCFLENGGSAPKTAEALNLHRTSLYYRLRQIQEITGLDLDSGVNRLLLHLGLRIRELVAGSEPLRVS</sequence>
<evidence type="ECO:0000313" key="5">
    <source>
        <dbReference type="Proteomes" id="UP001432075"/>
    </source>
</evidence>
<evidence type="ECO:0000256" key="1">
    <source>
        <dbReference type="ARBA" id="ARBA00006754"/>
    </source>
</evidence>
<keyword evidence="5" id="KW-1185">Reference proteome</keyword>
<dbReference type="Gene3D" id="1.10.10.2840">
    <property type="entry name" value="PucR C-terminal helix-turn-helix domain"/>
    <property type="match status" value="1"/>
</dbReference>
<accession>A0ABZ1RU20</accession>
<dbReference type="RefSeq" id="WP_073794420.1">
    <property type="nucleotide sequence ID" value="NZ_BMVE01000024.1"/>
</dbReference>
<evidence type="ECO:0000259" key="2">
    <source>
        <dbReference type="Pfam" id="PF13556"/>
    </source>
</evidence>
<dbReference type="Pfam" id="PF13556">
    <property type="entry name" value="HTH_30"/>
    <property type="match status" value="1"/>
</dbReference>
<proteinExistence type="inferred from homology"/>
<evidence type="ECO:0000259" key="3">
    <source>
        <dbReference type="Pfam" id="PF17853"/>
    </source>
</evidence>
<dbReference type="SUPFAM" id="SSF46689">
    <property type="entry name" value="Homeodomain-like"/>
    <property type="match status" value="1"/>
</dbReference>
<reference evidence="4" key="1">
    <citation type="submission" date="2022-10" db="EMBL/GenBank/DDBJ databases">
        <title>The complete genomes of actinobacterial strains from the NBC collection.</title>
        <authorList>
            <person name="Joergensen T.S."/>
            <person name="Alvarez Arevalo M."/>
            <person name="Sterndorff E.B."/>
            <person name="Faurdal D."/>
            <person name="Vuksanovic O."/>
            <person name="Mourched A.-S."/>
            <person name="Charusanti P."/>
            <person name="Shaw S."/>
            <person name="Blin K."/>
            <person name="Weber T."/>
        </authorList>
    </citation>
    <scope>NUCLEOTIDE SEQUENCE</scope>
    <source>
        <strain evidence="4">NBC_00283</strain>
    </source>
</reference>
<dbReference type="EMBL" id="CP108057">
    <property type="protein sequence ID" value="WUO50332.1"/>
    <property type="molecule type" value="Genomic_DNA"/>
</dbReference>